<comment type="caution">
    <text evidence="1">The sequence shown here is derived from an EMBL/GenBank/DDBJ whole genome shotgun (WGS) entry which is preliminary data.</text>
</comment>
<dbReference type="AlphaFoldDB" id="K1TWN1"/>
<evidence type="ECO:0000313" key="1">
    <source>
        <dbReference type="EMBL" id="EKC63596.1"/>
    </source>
</evidence>
<accession>K1TWN1</accession>
<organism evidence="1">
    <name type="scientific">human gut metagenome</name>
    <dbReference type="NCBI Taxonomy" id="408170"/>
    <lineage>
        <taxon>unclassified sequences</taxon>
        <taxon>metagenomes</taxon>
        <taxon>organismal metagenomes</taxon>
    </lineage>
</organism>
<sequence length="48" mass="5416">MLSLAESLYRHTTHILSFLPKTEVTSRGNADRDALVGSMEEEFTRASF</sequence>
<dbReference type="EMBL" id="AJWY01007579">
    <property type="protein sequence ID" value="EKC63596.1"/>
    <property type="molecule type" value="Genomic_DNA"/>
</dbReference>
<proteinExistence type="predicted"/>
<protein>
    <submittedName>
        <fullName evidence="1">Uncharacterized protein</fullName>
    </submittedName>
</protein>
<feature type="non-terminal residue" evidence="1">
    <location>
        <position position="48"/>
    </location>
</feature>
<name>K1TWN1_9ZZZZ</name>
<gene>
    <name evidence="1" type="ORF">LEA_11261</name>
</gene>
<reference evidence="1" key="1">
    <citation type="journal article" date="2013" name="Environ. Microbiol.">
        <title>Microbiota from the distal guts of lean and obese adolescents exhibit partial functional redundancy besides clear differences in community structure.</title>
        <authorList>
            <person name="Ferrer M."/>
            <person name="Ruiz A."/>
            <person name="Lanza F."/>
            <person name="Haange S.B."/>
            <person name="Oberbach A."/>
            <person name="Till H."/>
            <person name="Bargiela R."/>
            <person name="Campoy C."/>
            <person name="Segura M.T."/>
            <person name="Richter M."/>
            <person name="von Bergen M."/>
            <person name="Seifert J."/>
            <person name="Suarez A."/>
        </authorList>
    </citation>
    <scope>NUCLEOTIDE SEQUENCE</scope>
</reference>